<name>A0A9N7C5Y0_9PROT</name>
<evidence type="ECO:0000313" key="3">
    <source>
        <dbReference type="Proteomes" id="UP000189683"/>
    </source>
</evidence>
<dbReference type="RefSeq" id="WP_078523682.1">
    <property type="nucleotide sequence ID" value="NZ_CP134885.1"/>
</dbReference>
<proteinExistence type="predicted"/>
<dbReference type="Proteomes" id="UP000189683">
    <property type="component" value="Chromosome"/>
</dbReference>
<feature type="signal peptide" evidence="1">
    <location>
        <begin position="1"/>
        <end position="31"/>
    </location>
</feature>
<organism evidence="2 3">
    <name type="scientific">Komagataeibacter nataicola</name>
    <dbReference type="NCBI Taxonomy" id="265960"/>
    <lineage>
        <taxon>Bacteria</taxon>
        <taxon>Pseudomonadati</taxon>
        <taxon>Pseudomonadota</taxon>
        <taxon>Alphaproteobacteria</taxon>
        <taxon>Acetobacterales</taxon>
        <taxon>Acetobacteraceae</taxon>
        <taxon>Komagataeibacter</taxon>
    </lineage>
</organism>
<feature type="chain" id="PRO_5040455331" evidence="1">
    <location>
        <begin position="32"/>
        <end position="377"/>
    </location>
</feature>
<evidence type="ECO:0000313" key="2">
    <source>
        <dbReference type="EMBL" id="AQU86242.1"/>
    </source>
</evidence>
<dbReference type="AlphaFoldDB" id="A0A9N7C5Y0"/>
<dbReference type="EMBL" id="CP019875">
    <property type="protein sequence ID" value="AQU86242.1"/>
    <property type="molecule type" value="Genomic_DNA"/>
</dbReference>
<keyword evidence="1" id="KW-0732">Signal</keyword>
<reference evidence="3" key="1">
    <citation type="submission" date="2017-02" db="EMBL/GenBank/DDBJ databases">
        <title>zhang.</title>
        <authorList>
            <person name="Zhang H."/>
        </authorList>
    </citation>
    <scope>NUCLEOTIDE SEQUENCE [LARGE SCALE GENOMIC DNA]</scope>
    <source>
        <strain evidence="3">RZS01</strain>
    </source>
</reference>
<gene>
    <name evidence="2" type="ORF">B0W47_00840</name>
</gene>
<sequence>MGRFFYEKNMRKSIFLAAILGILSASLTAHATDARMAYKSVGGQYKAVEAVSPTCGVSSAGTPLVCTSTGAAGTADARMAYKLPNGQYQAVIPTVPVCSVDSSGVPQICDFSSTPDLSSYLTATAAAATYSQLNGGNSFLGEQRFASVYFADPDNNVSRDAKFGDKGIAVSGGTKTDTLSVTTAAYVPDTTTTDGTTAALNTESAAARFVSQTTAASTYATISALNTQVNNAAATYETIANAAALAKSTVDALQGSVTGDLSASGSSLSLTLGSSGLQLTMAYSASGTGSLSIVSASGSITPVDIYETAAWGATSFKGYTLDSGTITTKPTVIDSTFYLSSNAWGTYHIGVGGNLYIVDIFGSGAGKRTVISWRKVL</sequence>
<protein>
    <submittedName>
        <fullName evidence="2">Uncharacterized protein</fullName>
    </submittedName>
</protein>
<evidence type="ECO:0000256" key="1">
    <source>
        <dbReference type="SAM" id="SignalP"/>
    </source>
</evidence>
<dbReference type="KEGG" id="kna:B0W47_00840"/>
<accession>A0A9N7C5Y0</accession>